<evidence type="ECO:0000256" key="2">
    <source>
        <dbReference type="ARBA" id="ARBA00007441"/>
    </source>
</evidence>
<evidence type="ECO:0000256" key="3">
    <source>
        <dbReference type="ARBA" id="ARBA00022576"/>
    </source>
</evidence>
<dbReference type="CDD" id="cd00609">
    <property type="entry name" value="AAT_like"/>
    <property type="match status" value="1"/>
</dbReference>
<keyword evidence="5" id="KW-0663">Pyridoxal phosphate</keyword>
<dbReference type="InterPro" id="IPR015421">
    <property type="entry name" value="PyrdxlP-dep_Trfase_major"/>
</dbReference>
<evidence type="ECO:0000256" key="1">
    <source>
        <dbReference type="ARBA" id="ARBA00001933"/>
    </source>
</evidence>
<keyword evidence="3 8" id="KW-0032">Aminotransferase</keyword>
<dbReference type="Proteomes" id="UP000199024">
    <property type="component" value="Unassembled WGS sequence"/>
</dbReference>
<evidence type="ECO:0000313" key="8">
    <source>
        <dbReference type="EMBL" id="SFS16235.1"/>
    </source>
</evidence>
<evidence type="ECO:0000256" key="6">
    <source>
        <dbReference type="ARBA" id="ARBA00026106"/>
    </source>
</evidence>
<dbReference type="InterPro" id="IPR015424">
    <property type="entry name" value="PyrdxlP-dep_Trfase"/>
</dbReference>
<dbReference type="Gene3D" id="3.40.640.10">
    <property type="entry name" value="Type I PLP-dependent aspartate aminotransferase-like (Major domain)"/>
    <property type="match status" value="1"/>
</dbReference>
<dbReference type="GO" id="GO:0004021">
    <property type="term" value="F:L-alanine:2-oxoglutarate aminotransferase activity"/>
    <property type="evidence" value="ECO:0007669"/>
    <property type="project" value="UniProtKB-EC"/>
</dbReference>
<name>A0A1I6MKK5_9BACT</name>
<keyword evidence="4 8" id="KW-0808">Transferase</keyword>
<feature type="domain" description="Aminotransferase class I/classII large" evidence="7">
    <location>
        <begin position="68"/>
        <end position="353"/>
    </location>
</feature>
<dbReference type="PANTHER" id="PTHR43488:SF2">
    <property type="entry name" value="GLUTAMATE-PYRUVATE AMINOTRANSFERASE ALAA"/>
    <property type="match status" value="1"/>
</dbReference>
<dbReference type="SUPFAM" id="SSF53383">
    <property type="entry name" value="PLP-dependent transferases"/>
    <property type="match status" value="1"/>
</dbReference>
<comment type="similarity">
    <text evidence="2">Belongs to the class-I pyridoxal-phosphate-dependent aminotransferase family.</text>
</comment>
<reference evidence="8 9" key="1">
    <citation type="submission" date="2016-10" db="EMBL/GenBank/DDBJ databases">
        <authorList>
            <person name="de Groot N.N."/>
        </authorList>
    </citation>
    <scope>NUCLEOTIDE SEQUENCE [LARGE SCALE GENOMIC DNA]</scope>
    <source>
        <strain evidence="8 9">DSM 21001</strain>
    </source>
</reference>
<evidence type="ECO:0000313" key="9">
    <source>
        <dbReference type="Proteomes" id="UP000199024"/>
    </source>
</evidence>
<accession>A0A1I6MKK5</accession>
<dbReference type="EC" id="2.6.1.2" evidence="6"/>
<evidence type="ECO:0000256" key="5">
    <source>
        <dbReference type="ARBA" id="ARBA00022898"/>
    </source>
</evidence>
<dbReference type="GO" id="GO:0030170">
    <property type="term" value="F:pyridoxal phosphate binding"/>
    <property type="evidence" value="ECO:0007669"/>
    <property type="project" value="InterPro"/>
</dbReference>
<proteinExistence type="inferred from homology"/>
<dbReference type="Pfam" id="PF00155">
    <property type="entry name" value="Aminotran_1_2"/>
    <property type="match status" value="1"/>
</dbReference>
<dbReference type="AlphaFoldDB" id="A0A1I6MKK5"/>
<dbReference type="PANTHER" id="PTHR43488">
    <property type="entry name" value="GLUTAMATE-PYRUVATE AMINOTRANSFERASE ALAA"/>
    <property type="match status" value="1"/>
</dbReference>
<dbReference type="RefSeq" id="WP_089839868.1">
    <property type="nucleotide sequence ID" value="NZ_FOZL01000001.1"/>
</dbReference>
<dbReference type="InterPro" id="IPR004839">
    <property type="entry name" value="Aminotransferase_I/II_large"/>
</dbReference>
<comment type="cofactor">
    <cofactor evidence="1">
        <name>pyridoxal 5'-phosphate</name>
        <dbReference type="ChEBI" id="CHEBI:597326"/>
    </cofactor>
</comment>
<dbReference type="EMBL" id="FOZL01000001">
    <property type="protein sequence ID" value="SFS16235.1"/>
    <property type="molecule type" value="Genomic_DNA"/>
</dbReference>
<keyword evidence="9" id="KW-1185">Reference proteome</keyword>
<gene>
    <name evidence="8" type="ORF">SAMN05421771_2878</name>
</gene>
<protein>
    <recommendedName>
        <fullName evidence="6">alanine transaminase</fullName>
        <ecNumber evidence="6">2.6.1.2</ecNumber>
    </recommendedName>
</protein>
<evidence type="ECO:0000259" key="7">
    <source>
        <dbReference type="Pfam" id="PF00155"/>
    </source>
</evidence>
<organism evidence="8 9">
    <name type="scientific">Granulicella pectinivorans</name>
    <dbReference type="NCBI Taxonomy" id="474950"/>
    <lineage>
        <taxon>Bacteria</taxon>
        <taxon>Pseudomonadati</taxon>
        <taxon>Acidobacteriota</taxon>
        <taxon>Terriglobia</taxon>
        <taxon>Terriglobales</taxon>
        <taxon>Acidobacteriaceae</taxon>
        <taxon>Granulicella</taxon>
    </lineage>
</organism>
<dbReference type="InterPro" id="IPR051926">
    <property type="entry name" value="Ala_Aminotransferase"/>
</dbReference>
<sequence>MKGFSRRTGWDTGESGFAAAVREARASGREVVDLTLSNPTVCGFAYDAEGILGALADRAALVYDADPMGMRSAREAVCGYYADHGASVDPAQVMLTTSTSEAYGYLFRLLCDAGDEVLVARPGYPLFDFLADVTDVTVRSYPLFWDFGWWIDFAELERMIGPRTKAILVVNPANPTGHWTRLAERERLEELCARHGLALIVDEVFLDYPVTGEGGESFAKGKHGCLTFVLSGLSKVAGLPQMKVGWCVTFGPGADEALRRLEVVADTFLSMGAPAQRALPHWLAGRWGIQAQIRERVRENLGLVRGRHLPVESGWCVVLLLDGGGTAEDLLAETGVLVHPGSFYGLAGPGRVVASLLGPVKGFRRAMALLG</sequence>
<evidence type="ECO:0000256" key="4">
    <source>
        <dbReference type="ARBA" id="ARBA00022679"/>
    </source>
</evidence>
<dbReference type="OrthoDB" id="9802328at2"/>
<dbReference type="STRING" id="474950.SAMN05421771_2878"/>